<dbReference type="InterPro" id="IPR016191">
    <property type="entry name" value="Ribonuclease/ribotoxin"/>
</dbReference>
<dbReference type="AlphaFoldDB" id="A0A0C2CYG6"/>
<dbReference type="GO" id="GO:0016787">
    <property type="term" value="F:hydrolase activity"/>
    <property type="evidence" value="ECO:0007669"/>
    <property type="project" value="UniProtKB-KW"/>
</dbReference>
<name>A0A0C2CYG6_9BACT</name>
<comment type="caution">
    <text evidence="3">The sequence shown here is derived from an EMBL/GenBank/DDBJ whole genome shotgun (WGS) entry which is preliminary data.</text>
</comment>
<evidence type="ECO:0000313" key="3">
    <source>
        <dbReference type="EMBL" id="KIG14685.1"/>
    </source>
</evidence>
<protein>
    <submittedName>
        <fullName evidence="3">Uncharacterized protein</fullName>
    </submittedName>
</protein>
<organism evidence="3 4">
    <name type="scientific">Enhygromyxa salina</name>
    <dbReference type="NCBI Taxonomy" id="215803"/>
    <lineage>
        <taxon>Bacteria</taxon>
        <taxon>Pseudomonadati</taxon>
        <taxon>Myxococcota</taxon>
        <taxon>Polyangia</taxon>
        <taxon>Nannocystales</taxon>
        <taxon>Nannocystaceae</taxon>
        <taxon>Enhygromyxa</taxon>
    </lineage>
</organism>
<dbReference type="SUPFAM" id="SSF53933">
    <property type="entry name" value="Microbial ribonucleases"/>
    <property type="match status" value="1"/>
</dbReference>
<keyword evidence="2" id="KW-0378">Hydrolase</keyword>
<evidence type="ECO:0000256" key="1">
    <source>
        <dbReference type="ARBA" id="ARBA00022722"/>
    </source>
</evidence>
<evidence type="ECO:0000256" key="2">
    <source>
        <dbReference type="ARBA" id="ARBA00022801"/>
    </source>
</evidence>
<dbReference type="EMBL" id="JMCC02000067">
    <property type="protein sequence ID" value="KIG14685.1"/>
    <property type="molecule type" value="Genomic_DNA"/>
</dbReference>
<dbReference type="Gene3D" id="3.10.450.30">
    <property type="entry name" value="Microbial ribonucleases"/>
    <property type="match status" value="1"/>
</dbReference>
<proteinExistence type="predicted"/>
<reference evidence="3 4" key="1">
    <citation type="submission" date="2014-12" db="EMBL/GenBank/DDBJ databases">
        <title>Genome assembly of Enhygromyxa salina DSM 15201.</title>
        <authorList>
            <person name="Sharma G."/>
            <person name="Subramanian S."/>
        </authorList>
    </citation>
    <scope>NUCLEOTIDE SEQUENCE [LARGE SCALE GENOMIC DNA]</scope>
    <source>
        <strain evidence="3 4">DSM 15201</strain>
    </source>
</reference>
<keyword evidence="1" id="KW-0540">Nuclease</keyword>
<dbReference type="GO" id="GO:0003723">
    <property type="term" value="F:RNA binding"/>
    <property type="evidence" value="ECO:0007669"/>
    <property type="project" value="InterPro"/>
</dbReference>
<sequence length="42" mass="4758">MGDIRVGEGGTRGAERALYDAGNLWYTPDHYQTFIPMRTGRK</sequence>
<gene>
    <name evidence="3" type="ORF">DB30_06411</name>
</gene>
<accession>A0A0C2CYG6</accession>
<dbReference type="GO" id="GO:0004540">
    <property type="term" value="F:RNA nuclease activity"/>
    <property type="evidence" value="ECO:0007669"/>
    <property type="project" value="InterPro"/>
</dbReference>
<dbReference type="Proteomes" id="UP000031599">
    <property type="component" value="Unassembled WGS sequence"/>
</dbReference>
<evidence type="ECO:0000313" key="4">
    <source>
        <dbReference type="Proteomes" id="UP000031599"/>
    </source>
</evidence>